<evidence type="ECO:0000256" key="1">
    <source>
        <dbReference type="ARBA" id="ARBA00005190"/>
    </source>
</evidence>
<dbReference type="GO" id="GO:0006071">
    <property type="term" value="P:glycerol metabolic process"/>
    <property type="evidence" value="ECO:0007669"/>
    <property type="project" value="UniProtKB-KW"/>
</dbReference>
<evidence type="ECO:0000256" key="9">
    <source>
        <dbReference type="ARBA" id="ARBA00043149"/>
    </source>
</evidence>
<protein>
    <recommendedName>
        <fullName evidence="11">Probable glycerol kinase</fullName>
        <ecNumber evidence="3">2.7.1.30</ecNumber>
    </recommendedName>
    <alternativeName>
        <fullName evidence="9">ATP:glycerol 3-phosphotransferase</fullName>
    </alternativeName>
</protein>
<dbReference type="PIRSF" id="PIRSF000538">
    <property type="entry name" value="GlpK"/>
    <property type="match status" value="1"/>
</dbReference>
<name>A0AAV2IRG6_LYMST</name>
<dbReference type="NCBIfam" id="TIGR01311">
    <property type="entry name" value="glycerol_kin"/>
    <property type="match status" value="1"/>
</dbReference>
<keyword evidence="13" id="KW-0812">Transmembrane</keyword>
<dbReference type="Proteomes" id="UP001497497">
    <property type="component" value="Unassembled WGS sequence"/>
</dbReference>
<dbReference type="InterPro" id="IPR018485">
    <property type="entry name" value="FGGY_C"/>
</dbReference>
<evidence type="ECO:0000256" key="12">
    <source>
        <dbReference type="RuleBase" id="RU003733"/>
    </source>
</evidence>
<dbReference type="GO" id="GO:0005739">
    <property type="term" value="C:mitochondrion"/>
    <property type="evidence" value="ECO:0007669"/>
    <property type="project" value="TreeGrafter"/>
</dbReference>
<keyword evidence="13" id="KW-1133">Transmembrane helix</keyword>
<keyword evidence="7" id="KW-0319">Glycerol metabolism</keyword>
<feature type="transmembrane region" description="Helical" evidence="13">
    <location>
        <begin position="537"/>
        <end position="561"/>
    </location>
</feature>
<dbReference type="Pfam" id="PF00370">
    <property type="entry name" value="FGGY_N"/>
    <property type="match status" value="1"/>
</dbReference>
<dbReference type="SUPFAM" id="SSF53067">
    <property type="entry name" value="Actin-like ATPase domain"/>
    <property type="match status" value="2"/>
</dbReference>
<dbReference type="FunFam" id="3.30.420.40:FF:000177">
    <property type="entry name" value="Glycerol kinase"/>
    <property type="match status" value="1"/>
</dbReference>
<dbReference type="InterPro" id="IPR043129">
    <property type="entry name" value="ATPase_NBD"/>
</dbReference>
<evidence type="ECO:0000256" key="10">
    <source>
        <dbReference type="ARBA" id="ARBA00052101"/>
    </source>
</evidence>
<evidence type="ECO:0000256" key="8">
    <source>
        <dbReference type="ARBA" id="ARBA00022840"/>
    </source>
</evidence>
<evidence type="ECO:0000256" key="13">
    <source>
        <dbReference type="SAM" id="Phobius"/>
    </source>
</evidence>
<dbReference type="EC" id="2.7.1.30" evidence="3"/>
<comment type="pathway">
    <text evidence="1">Polyol metabolism; glycerol degradation via glycerol kinase pathway; sn-glycerol 3-phosphate from glycerol: step 1/1.</text>
</comment>
<dbReference type="InterPro" id="IPR005999">
    <property type="entry name" value="Glycerol_kin"/>
</dbReference>
<evidence type="ECO:0000256" key="6">
    <source>
        <dbReference type="ARBA" id="ARBA00022777"/>
    </source>
</evidence>
<proteinExistence type="inferred from homology"/>
<keyword evidence="4 12" id="KW-0808">Transferase</keyword>
<dbReference type="PANTHER" id="PTHR10196:SF69">
    <property type="entry name" value="GLYCEROL KINASE"/>
    <property type="match status" value="1"/>
</dbReference>
<feature type="domain" description="Carbohydrate kinase FGGY N-terminal" evidence="14">
    <location>
        <begin position="19"/>
        <end position="273"/>
    </location>
</feature>
<dbReference type="InterPro" id="IPR018484">
    <property type="entry name" value="FGGY_N"/>
</dbReference>
<gene>
    <name evidence="16" type="ORF">GSLYS_00021201001</name>
</gene>
<evidence type="ECO:0000313" key="17">
    <source>
        <dbReference type="Proteomes" id="UP001497497"/>
    </source>
</evidence>
<reference evidence="16 17" key="1">
    <citation type="submission" date="2024-04" db="EMBL/GenBank/DDBJ databases">
        <authorList>
            <consortium name="Genoscope - CEA"/>
            <person name="William W."/>
        </authorList>
    </citation>
    <scope>NUCLEOTIDE SEQUENCE [LARGE SCALE GENOMIC DNA]</scope>
</reference>
<evidence type="ECO:0000256" key="11">
    <source>
        <dbReference type="ARBA" id="ARBA00071571"/>
    </source>
</evidence>
<dbReference type="Gene3D" id="3.30.420.40">
    <property type="match status" value="2"/>
</dbReference>
<dbReference type="InterPro" id="IPR018483">
    <property type="entry name" value="Carb_kinase_FGGY_CS"/>
</dbReference>
<dbReference type="GO" id="GO:0005524">
    <property type="term" value="F:ATP binding"/>
    <property type="evidence" value="ECO:0007669"/>
    <property type="project" value="UniProtKB-KW"/>
</dbReference>
<dbReference type="PROSITE" id="PS00445">
    <property type="entry name" value="FGGY_KINASES_2"/>
    <property type="match status" value="1"/>
</dbReference>
<dbReference type="GO" id="GO:0046167">
    <property type="term" value="P:glycerol-3-phosphate biosynthetic process"/>
    <property type="evidence" value="ECO:0007669"/>
    <property type="project" value="TreeGrafter"/>
</dbReference>
<dbReference type="GO" id="GO:0004370">
    <property type="term" value="F:glycerol kinase activity"/>
    <property type="evidence" value="ECO:0007669"/>
    <property type="project" value="UniProtKB-EC"/>
</dbReference>
<evidence type="ECO:0000256" key="3">
    <source>
        <dbReference type="ARBA" id="ARBA00012099"/>
    </source>
</evidence>
<comment type="caution">
    <text evidence="16">The sequence shown here is derived from an EMBL/GenBank/DDBJ whole genome shotgun (WGS) entry which is preliminary data.</text>
</comment>
<evidence type="ECO:0000256" key="5">
    <source>
        <dbReference type="ARBA" id="ARBA00022741"/>
    </source>
</evidence>
<dbReference type="InterPro" id="IPR042018">
    <property type="entry name" value="GK1-3_metazoan-type"/>
</dbReference>
<feature type="domain" description="Carbohydrate kinase FGGY C-terminal" evidence="15">
    <location>
        <begin position="283"/>
        <end position="473"/>
    </location>
</feature>
<dbReference type="GO" id="GO:0006641">
    <property type="term" value="P:triglyceride metabolic process"/>
    <property type="evidence" value="ECO:0007669"/>
    <property type="project" value="TreeGrafter"/>
</dbReference>
<dbReference type="PROSITE" id="PS00933">
    <property type="entry name" value="FGGY_KINASES_1"/>
    <property type="match status" value="1"/>
</dbReference>
<keyword evidence="6 12" id="KW-0418">Kinase</keyword>
<keyword evidence="17" id="KW-1185">Reference proteome</keyword>
<dbReference type="PANTHER" id="PTHR10196">
    <property type="entry name" value="SUGAR KINASE"/>
    <property type="match status" value="1"/>
</dbReference>
<dbReference type="FunFam" id="3.30.420.40:FF:000108">
    <property type="entry name" value="Glycerol kinase, glycosomal"/>
    <property type="match status" value="1"/>
</dbReference>
<sequence>MSSYQIGEPINNRGKTNLIGAVDQGTSSTRFLIFNADTAEVVTYHQTEIKQSYPKGGWVEEDPMEILLSTKTCIDKATDNLIGLGFETTDVKAIGITNQRETTIVWDPTTGKPLYNAIVWLDLRTASTVEQLIKKTPGHNKDYLRALCGLPLATYFSALKLRWLLDNSEVVRKAVEDGRCLFGTVDSWLLWNLTGGPKGGRHVTDVTNASRTMLMNLATLDWDDYLCRFFDIPRNILPSIHSSSEIYGDLAITALKGTKISGILGDQQAALVGQSCFKVGQAKNTYGTGCFLLYNTGLTPVESKTGLLTTVAYKLGKNKPAVYALEGAIAIAGACVAWLRDNLGIISTSSEIEQLASEVDSTHGCCFVPAFSGLFCPYWQNDARGIICGLTQFTNKKHIARAALEAVCFQTKELLDAMNKDSGLDLTSVKVDGGMTGNSLLMQIQADILGIKVVRPSMTETTALGAAMAAGAAHGIDVWTNLEGDNQSTITCDVFEPTITSQERSERLAKWKSAVSRSMHWETSGRSPRMSSGFWDVLAPGLFMWTSFGLIIVAHLAALTLRR</sequence>
<comment type="catalytic activity">
    <reaction evidence="10">
        <text>glycerol + ATP = sn-glycerol 3-phosphate + ADP + H(+)</text>
        <dbReference type="Rhea" id="RHEA:21644"/>
        <dbReference type="ChEBI" id="CHEBI:15378"/>
        <dbReference type="ChEBI" id="CHEBI:17754"/>
        <dbReference type="ChEBI" id="CHEBI:30616"/>
        <dbReference type="ChEBI" id="CHEBI:57597"/>
        <dbReference type="ChEBI" id="CHEBI:456216"/>
        <dbReference type="EC" id="2.7.1.30"/>
    </reaction>
</comment>
<evidence type="ECO:0000256" key="2">
    <source>
        <dbReference type="ARBA" id="ARBA00009156"/>
    </source>
</evidence>
<dbReference type="AlphaFoldDB" id="A0AAV2IRG6"/>
<organism evidence="16 17">
    <name type="scientific">Lymnaea stagnalis</name>
    <name type="common">Great pond snail</name>
    <name type="synonym">Helix stagnalis</name>
    <dbReference type="NCBI Taxonomy" id="6523"/>
    <lineage>
        <taxon>Eukaryota</taxon>
        <taxon>Metazoa</taxon>
        <taxon>Spiralia</taxon>
        <taxon>Lophotrochozoa</taxon>
        <taxon>Mollusca</taxon>
        <taxon>Gastropoda</taxon>
        <taxon>Heterobranchia</taxon>
        <taxon>Euthyneura</taxon>
        <taxon>Panpulmonata</taxon>
        <taxon>Hygrophila</taxon>
        <taxon>Lymnaeoidea</taxon>
        <taxon>Lymnaeidae</taxon>
        <taxon>Lymnaea</taxon>
    </lineage>
</organism>
<evidence type="ECO:0000256" key="7">
    <source>
        <dbReference type="ARBA" id="ARBA00022798"/>
    </source>
</evidence>
<evidence type="ECO:0000259" key="14">
    <source>
        <dbReference type="Pfam" id="PF00370"/>
    </source>
</evidence>
<keyword evidence="8" id="KW-0067">ATP-binding</keyword>
<dbReference type="InterPro" id="IPR000577">
    <property type="entry name" value="Carb_kinase_FGGY"/>
</dbReference>
<evidence type="ECO:0000256" key="4">
    <source>
        <dbReference type="ARBA" id="ARBA00022679"/>
    </source>
</evidence>
<keyword evidence="13" id="KW-0472">Membrane</keyword>
<evidence type="ECO:0000313" key="16">
    <source>
        <dbReference type="EMBL" id="CAL1547884.1"/>
    </source>
</evidence>
<accession>A0AAV2IRG6</accession>
<dbReference type="NCBIfam" id="NF000756">
    <property type="entry name" value="PRK00047.1"/>
    <property type="match status" value="1"/>
</dbReference>
<keyword evidence="5" id="KW-0547">Nucleotide-binding</keyword>
<dbReference type="CDD" id="cd07792">
    <property type="entry name" value="ASKHA_NBD_FGGY_GK1-3-like"/>
    <property type="match status" value="1"/>
</dbReference>
<comment type="similarity">
    <text evidence="2 12">Belongs to the FGGY kinase family.</text>
</comment>
<dbReference type="Pfam" id="PF02782">
    <property type="entry name" value="FGGY_C"/>
    <property type="match status" value="1"/>
</dbReference>
<dbReference type="EMBL" id="CAXITT010001093">
    <property type="protein sequence ID" value="CAL1547884.1"/>
    <property type="molecule type" value="Genomic_DNA"/>
</dbReference>
<evidence type="ECO:0000259" key="15">
    <source>
        <dbReference type="Pfam" id="PF02782"/>
    </source>
</evidence>